<organism evidence="3 4">
    <name type="scientific">Phyllotreta striolata</name>
    <name type="common">Striped flea beetle</name>
    <name type="synonym">Crioceris striolata</name>
    <dbReference type="NCBI Taxonomy" id="444603"/>
    <lineage>
        <taxon>Eukaryota</taxon>
        <taxon>Metazoa</taxon>
        <taxon>Ecdysozoa</taxon>
        <taxon>Arthropoda</taxon>
        <taxon>Hexapoda</taxon>
        <taxon>Insecta</taxon>
        <taxon>Pterygota</taxon>
        <taxon>Neoptera</taxon>
        <taxon>Endopterygota</taxon>
        <taxon>Coleoptera</taxon>
        <taxon>Polyphaga</taxon>
        <taxon>Cucujiformia</taxon>
        <taxon>Chrysomeloidea</taxon>
        <taxon>Chrysomelidae</taxon>
        <taxon>Galerucinae</taxon>
        <taxon>Alticini</taxon>
        <taxon>Phyllotreta</taxon>
    </lineage>
</organism>
<evidence type="ECO:0000313" key="4">
    <source>
        <dbReference type="Proteomes" id="UP001153712"/>
    </source>
</evidence>
<dbReference type="Proteomes" id="UP001153712">
    <property type="component" value="Chromosome 3"/>
</dbReference>
<keyword evidence="4" id="KW-1185">Reference proteome</keyword>
<evidence type="ECO:0000313" key="3">
    <source>
        <dbReference type="EMBL" id="CAG9860041.1"/>
    </source>
</evidence>
<feature type="signal peptide" evidence="1">
    <location>
        <begin position="1"/>
        <end position="27"/>
    </location>
</feature>
<reference evidence="3" key="1">
    <citation type="submission" date="2022-01" db="EMBL/GenBank/DDBJ databases">
        <authorList>
            <person name="King R."/>
        </authorList>
    </citation>
    <scope>NUCLEOTIDE SEQUENCE</scope>
</reference>
<dbReference type="AlphaFoldDB" id="A0A9N9XPL9"/>
<dbReference type="EMBL" id="OU900096">
    <property type="protein sequence ID" value="CAG9860041.1"/>
    <property type="molecule type" value="Genomic_DNA"/>
</dbReference>
<dbReference type="PROSITE" id="PS50940">
    <property type="entry name" value="CHIT_BIND_II"/>
    <property type="match status" value="1"/>
</dbReference>
<evidence type="ECO:0000259" key="2">
    <source>
        <dbReference type="PROSITE" id="PS50940"/>
    </source>
</evidence>
<dbReference type="SUPFAM" id="SSF57625">
    <property type="entry name" value="Invertebrate chitin-binding proteins"/>
    <property type="match status" value="1"/>
</dbReference>
<accession>A0A9N9XPL9</accession>
<dbReference type="OrthoDB" id="6725929at2759"/>
<keyword evidence="1" id="KW-0732">Signal</keyword>
<feature type="domain" description="Chitin-binding type-2" evidence="2">
    <location>
        <begin position="19"/>
        <end position="78"/>
    </location>
</feature>
<dbReference type="Pfam" id="PF01607">
    <property type="entry name" value="CBM_14"/>
    <property type="match status" value="1"/>
</dbReference>
<dbReference type="InterPro" id="IPR002557">
    <property type="entry name" value="Chitin-bd_dom"/>
</dbReference>
<protein>
    <recommendedName>
        <fullName evidence="2">Chitin-binding type-2 domain-containing protein</fullName>
    </recommendedName>
</protein>
<dbReference type="GO" id="GO:0008061">
    <property type="term" value="F:chitin binding"/>
    <property type="evidence" value="ECO:0007669"/>
    <property type="project" value="InterPro"/>
</dbReference>
<feature type="chain" id="PRO_5040118092" description="Chitin-binding type-2 domain-containing protein" evidence="1">
    <location>
        <begin position="28"/>
        <end position="81"/>
    </location>
</feature>
<proteinExistence type="predicted"/>
<dbReference type="InterPro" id="IPR036508">
    <property type="entry name" value="Chitin-bd_dom_sf"/>
</dbReference>
<name>A0A9N9XPL9_PHYSR</name>
<gene>
    <name evidence="3" type="ORF">PHYEVI_LOCUS6399</name>
</gene>
<evidence type="ECO:0000256" key="1">
    <source>
        <dbReference type="SAM" id="SignalP"/>
    </source>
</evidence>
<dbReference type="Gene3D" id="2.170.140.10">
    <property type="entry name" value="Chitin binding domain"/>
    <property type="match status" value="1"/>
</dbReference>
<sequence>MNDKMNFLQYFFVFFVLIAAFVNTIEGAEKYKRDCRKYYECGTSGCYIKTCGPGTEFNPDIGTCDYPKPNRHPTDCLRFFE</sequence>
<dbReference type="GO" id="GO:0005576">
    <property type="term" value="C:extracellular region"/>
    <property type="evidence" value="ECO:0007669"/>
    <property type="project" value="InterPro"/>
</dbReference>